<protein>
    <submittedName>
        <fullName evidence="1">Uncharacterized protein</fullName>
    </submittedName>
</protein>
<name>A0A0D1ME39_9SPHN</name>
<dbReference type="Proteomes" id="UP000033203">
    <property type="component" value="Unassembled WGS sequence"/>
</dbReference>
<dbReference type="AlphaFoldDB" id="A0A0D1ME39"/>
<evidence type="ECO:0000313" key="1">
    <source>
        <dbReference type="EMBL" id="KIU26006.1"/>
    </source>
</evidence>
<gene>
    <name evidence="1" type="ORF">SR41_16640</name>
</gene>
<dbReference type="EMBL" id="JXTP01000090">
    <property type="protein sequence ID" value="KIU26006.1"/>
    <property type="molecule type" value="Genomic_DNA"/>
</dbReference>
<proteinExistence type="predicted"/>
<reference evidence="1 2" key="1">
    <citation type="submission" date="2015-01" db="EMBL/GenBank/DDBJ databases">
        <title>Genome of Sphingomonas taxi strain 30a.</title>
        <authorList>
            <person name="Eevers N."/>
            <person name="Van Hamme J."/>
            <person name="Bottos E."/>
            <person name="Weyens N."/>
            <person name="Vangronsveld J."/>
        </authorList>
    </citation>
    <scope>NUCLEOTIDE SEQUENCE [LARGE SCALE GENOMIC DNA]</scope>
    <source>
        <strain evidence="1 2">30a</strain>
    </source>
</reference>
<evidence type="ECO:0000313" key="2">
    <source>
        <dbReference type="Proteomes" id="UP000033203"/>
    </source>
</evidence>
<comment type="caution">
    <text evidence="1">The sequence shown here is derived from an EMBL/GenBank/DDBJ whole genome shotgun (WGS) entry which is preliminary data.</text>
</comment>
<dbReference type="PATRIC" id="fig|1549858.7.peg.3523"/>
<organism evidence="1 2">
    <name type="scientific">Sphingomonas melonis</name>
    <dbReference type="NCBI Taxonomy" id="152682"/>
    <lineage>
        <taxon>Bacteria</taxon>
        <taxon>Pseudomonadati</taxon>
        <taxon>Pseudomonadota</taxon>
        <taxon>Alphaproteobacteria</taxon>
        <taxon>Sphingomonadales</taxon>
        <taxon>Sphingomonadaceae</taxon>
        <taxon>Sphingomonas</taxon>
    </lineage>
</organism>
<sequence>MTDLLQPGTGLLYMKVGMHAREDLDAIVERKLKEIERAGRATWGYGGSTCHPRTMVQPYAKALQAAGRPIHLVMEPMKSRHDHAPVRASSWSTDNENWEAIPEGIDALGSKFALVIGDLRAESFELPLERTQVPIGPSEGRPGSLYIGHQCDKALLTVTSEAYRANADAKTLRRIEFVAELVEPYAVFLR</sequence>
<accession>A0A0D1ME39</accession>